<gene>
    <name evidence="5" type="ORF">JXQ802_LOCUS52028</name>
    <name evidence="4" type="ORF">PYM288_LOCUS35752</name>
</gene>
<comment type="caution">
    <text evidence="4">The sequence shown here is derived from an EMBL/GenBank/DDBJ whole genome shotgun (WGS) entry which is preliminary data.</text>
</comment>
<evidence type="ECO:0008006" key="8">
    <source>
        <dbReference type="Google" id="ProtNLM"/>
    </source>
</evidence>
<evidence type="ECO:0000256" key="3">
    <source>
        <dbReference type="PROSITE-ProRule" id="PRU00339"/>
    </source>
</evidence>
<dbReference type="PROSITE" id="PS50005">
    <property type="entry name" value="TPR"/>
    <property type="match status" value="2"/>
</dbReference>
<dbReference type="SMART" id="SM00028">
    <property type="entry name" value="TPR"/>
    <property type="match status" value="2"/>
</dbReference>
<evidence type="ECO:0000313" key="7">
    <source>
        <dbReference type="Proteomes" id="UP000663870"/>
    </source>
</evidence>
<keyword evidence="2 3" id="KW-0802">TPR repeat</keyword>
<dbReference type="EMBL" id="CAJNOL010007962">
    <property type="protein sequence ID" value="CAF1632670.1"/>
    <property type="molecule type" value="Genomic_DNA"/>
</dbReference>
<accession>A0A815N254</accession>
<feature type="repeat" description="TPR" evidence="3">
    <location>
        <begin position="30"/>
        <end position="63"/>
    </location>
</feature>
<reference evidence="4" key="1">
    <citation type="submission" date="2021-02" db="EMBL/GenBank/DDBJ databases">
        <authorList>
            <person name="Nowell W R."/>
        </authorList>
    </citation>
    <scope>NUCLEOTIDE SEQUENCE</scope>
</reference>
<dbReference type="Proteomes" id="UP000663870">
    <property type="component" value="Unassembled WGS sequence"/>
</dbReference>
<evidence type="ECO:0000256" key="2">
    <source>
        <dbReference type="ARBA" id="ARBA00022803"/>
    </source>
</evidence>
<evidence type="ECO:0000256" key="1">
    <source>
        <dbReference type="ARBA" id="ARBA00022737"/>
    </source>
</evidence>
<evidence type="ECO:0000313" key="6">
    <source>
        <dbReference type="Proteomes" id="UP000663854"/>
    </source>
</evidence>
<sequence length="112" mass="12783">MGDYTIALSFFQKSLDIRQKSLGEDHISFANIYDNLGSVYKSIGSKLVAQSYYQKAFDIRQRSLDENHPEMANSYNNLGTIHSSIGDKSKALAYYERHLKFSKNLAQIIIQI</sequence>
<organism evidence="4 6">
    <name type="scientific">Rotaria sordida</name>
    <dbReference type="NCBI Taxonomy" id="392033"/>
    <lineage>
        <taxon>Eukaryota</taxon>
        <taxon>Metazoa</taxon>
        <taxon>Spiralia</taxon>
        <taxon>Gnathifera</taxon>
        <taxon>Rotifera</taxon>
        <taxon>Eurotatoria</taxon>
        <taxon>Bdelloidea</taxon>
        <taxon>Philodinida</taxon>
        <taxon>Philodinidae</taxon>
        <taxon>Rotaria</taxon>
    </lineage>
</organism>
<dbReference type="SUPFAM" id="SSF48452">
    <property type="entry name" value="TPR-like"/>
    <property type="match status" value="1"/>
</dbReference>
<protein>
    <recommendedName>
        <fullName evidence="8">Kinesin light chain</fullName>
    </recommendedName>
</protein>
<feature type="repeat" description="TPR" evidence="3">
    <location>
        <begin position="72"/>
        <end position="105"/>
    </location>
</feature>
<evidence type="ECO:0000313" key="4">
    <source>
        <dbReference type="EMBL" id="CAF1430939.1"/>
    </source>
</evidence>
<dbReference type="InterPro" id="IPR019734">
    <property type="entry name" value="TPR_rpt"/>
</dbReference>
<dbReference type="Pfam" id="PF13424">
    <property type="entry name" value="TPR_12"/>
    <property type="match status" value="2"/>
</dbReference>
<dbReference type="Gene3D" id="1.25.40.10">
    <property type="entry name" value="Tetratricopeptide repeat domain"/>
    <property type="match status" value="1"/>
</dbReference>
<dbReference type="PANTHER" id="PTHR45641">
    <property type="entry name" value="TETRATRICOPEPTIDE REPEAT PROTEIN (AFU_ORTHOLOGUE AFUA_6G03870)"/>
    <property type="match status" value="1"/>
</dbReference>
<name>A0A815N254_9BILA</name>
<dbReference type="Proteomes" id="UP000663854">
    <property type="component" value="Unassembled WGS sequence"/>
</dbReference>
<dbReference type="PANTHER" id="PTHR45641:SF19">
    <property type="entry name" value="NEPHROCYSTIN-3"/>
    <property type="match status" value="1"/>
</dbReference>
<dbReference type="AlphaFoldDB" id="A0A815N254"/>
<evidence type="ECO:0000313" key="5">
    <source>
        <dbReference type="EMBL" id="CAF1632670.1"/>
    </source>
</evidence>
<keyword evidence="1" id="KW-0677">Repeat</keyword>
<proteinExistence type="predicted"/>
<dbReference type="EMBL" id="CAJNOH010006391">
    <property type="protein sequence ID" value="CAF1430939.1"/>
    <property type="molecule type" value="Genomic_DNA"/>
</dbReference>
<keyword evidence="7" id="KW-1185">Reference proteome</keyword>
<dbReference type="InterPro" id="IPR011990">
    <property type="entry name" value="TPR-like_helical_dom_sf"/>
</dbReference>